<dbReference type="Proteomes" id="UP001314205">
    <property type="component" value="Unassembled WGS sequence"/>
</dbReference>
<evidence type="ECO:0000313" key="2">
    <source>
        <dbReference type="EMBL" id="CAK1581935.1"/>
    </source>
</evidence>
<evidence type="ECO:0000256" key="1">
    <source>
        <dbReference type="SAM" id="Phobius"/>
    </source>
</evidence>
<protein>
    <submittedName>
        <fullName evidence="2">Uncharacterized protein</fullName>
    </submittedName>
</protein>
<feature type="transmembrane region" description="Helical" evidence="1">
    <location>
        <begin position="107"/>
        <end position="130"/>
    </location>
</feature>
<accession>A0AAV1KHR9</accession>
<reference evidence="2 3" key="1">
    <citation type="submission" date="2023-11" db="EMBL/GenBank/DDBJ databases">
        <authorList>
            <person name="Hedman E."/>
            <person name="Englund M."/>
            <person name="Stromberg M."/>
            <person name="Nyberg Akerstrom W."/>
            <person name="Nylinder S."/>
            <person name="Jareborg N."/>
            <person name="Kallberg Y."/>
            <person name="Kronander E."/>
        </authorList>
    </citation>
    <scope>NUCLEOTIDE SEQUENCE [LARGE SCALE GENOMIC DNA]</scope>
</reference>
<dbReference type="AlphaFoldDB" id="A0AAV1KHR9"/>
<gene>
    <name evidence="2" type="ORF">PARMNEM_LOCUS3537</name>
</gene>
<feature type="transmembrane region" description="Helical" evidence="1">
    <location>
        <begin position="137"/>
        <end position="159"/>
    </location>
</feature>
<organism evidence="2 3">
    <name type="scientific">Parnassius mnemosyne</name>
    <name type="common">clouded apollo</name>
    <dbReference type="NCBI Taxonomy" id="213953"/>
    <lineage>
        <taxon>Eukaryota</taxon>
        <taxon>Metazoa</taxon>
        <taxon>Ecdysozoa</taxon>
        <taxon>Arthropoda</taxon>
        <taxon>Hexapoda</taxon>
        <taxon>Insecta</taxon>
        <taxon>Pterygota</taxon>
        <taxon>Neoptera</taxon>
        <taxon>Endopterygota</taxon>
        <taxon>Lepidoptera</taxon>
        <taxon>Glossata</taxon>
        <taxon>Ditrysia</taxon>
        <taxon>Papilionoidea</taxon>
        <taxon>Papilionidae</taxon>
        <taxon>Parnassiinae</taxon>
        <taxon>Parnassini</taxon>
        <taxon>Parnassius</taxon>
        <taxon>Driopa</taxon>
    </lineage>
</organism>
<comment type="caution">
    <text evidence="2">The sequence shown here is derived from an EMBL/GenBank/DDBJ whole genome shotgun (WGS) entry which is preliminary data.</text>
</comment>
<feature type="transmembrane region" description="Helical" evidence="1">
    <location>
        <begin position="75"/>
        <end position="95"/>
    </location>
</feature>
<name>A0AAV1KHR9_9NEOP</name>
<keyword evidence="3" id="KW-1185">Reference proteome</keyword>
<dbReference type="EMBL" id="CAVLGL010000035">
    <property type="protein sequence ID" value="CAK1581935.1"/>
    <property type="molecule type" value="Genomic_DNA"/>
</dbReference>
<feature type="transmembrane region" description="Helical" evidence="1">
    <location>
        <begin position="15"/>
        <end position="39"/>
    </location>
</feature>
<keyword evidence="1" id="KW-1133">Transmembrane helix</keyword>
<keyword evidence="1" id="KW-0472">Membrane</keyword>
<keyword evidence="1" id="KW-0812">Transmembrane</keyword>
<evidence type="ECO:0000313" key="3">
    <source>
        <dbReference type="Proteomes" id="UP001314205"/>
    </source>
</evidence>
<sequence>MAWVYSCCFWFSLRLGGILIGIFSAIQGIILLIVCGVGCSEPEKIKQKIAVWINDVNLIYTKDYVETLQTDPKKALGIIIVLTCIYIIICLLYVYGAYKCNNVLMVVYILVELVRLIALTTFVTTMLLMLKQNTMDIGLLIAVSVVGGFVLLGMFYMWVCAANLPIVINEKKHDEQAATIAKLHQLLNANKAKTTGLDDTSRLVNNEYSYHNNVFVVSNKNIPGVKDMRQTVRGFRISVPYYSSGFNN</sequence>
<proteinExistence type="predicted"/>